<dbReference type="Proteomes" id="UP000276215">
    <property type="component" value="Unassembled WGS sequence"/>
</dbReference>
<name>A0A3N4JTE1_9PEZI</name>
<feature type="region of interest" description="Disordered" evidence="1">
    <location>
        <begin position="1"/>
        <end position="83"/>
    </location>
</feature>
<accession>A0A3N4JTE1</accession>
<evidence type="ECO:0000256" key="1">
    <source>
        <dbReference type="SAM" id="MobiDB-lite"/>
    </source>
</evidence>
<dbReference type="AlphaFoldDB" id="A0A3N4JTE1"/>
<organism evidence="2 3">
    <name type="scientific">Choiromyces venosus 120613-1</name>
    <dbReference type="NCBI Taxonomy" id="1336337"/>
    <lineage>
        <taxon>Eukaryota</taxon>
        <taxon>Fungi</taxon>
        <taxon>Dikarya</taxon>
        <taxon>Ascomycota</taxon>
        <taxon>Pezizomycotina</taxon>
        <taxon>Pezizomycetes</taxon>
        <taxon>Pezizales</taxon>
        <taxon>Tuberaceae</taxon>
        <taxon>Choiromyces</taxon>
    </lineage>
</organism>
<reference evidence="2 3" key="1">
    <citation type="journal article" date="2018" name="Nat. Ecol. Evol.">
        <title>Pezizomycetes genomes reveal the molecular basis of ectomycorrhizal truffle lifestyle.</title>
        <authorList>
            <person name="Murat C."/>
            <person name="Payen T."/>
            <person name="Noel B."/>
            <person name="Kuo A."/>
            <person name="Morin E."/>
            <person name="Chen J."/>
            <person name="Kohler A."/>
            <person name="Krizsan K."/>
            <person name="Balestrini R."/>
            <person name="Da Silva C."/>
            <person name="Montanini B."/>
            <person name="Hainaut M."/>
            <person name="Levati E."/>
            <person name="Barry K.W."/>
            <person name="Belfiori B."/>
            <person name="Cichocki N."/>
            <person name="Clum A."/>
            <person name="Dockter R.B."/>
            <person name="Fauchery L."/>
            <person name="Guy J."/>
            <person name="Iotti M."/>
            <person name="Le Tacon F."/>
            <person name="Lindquist E.A."/>
            <person name="Lipzen A."/>
            <person name="Malagnac F."/>
            <person name="Mello A."/>
            <person name="Molinier V."/>
            <person name="Miyauchi S."/>
            <person name="Poulain J."/>
            <person name="Riccioni C."/>
            <person name="Rubini A."/>
            <person name="Sitrit Y."/>
            <person name="Splivallo R."/>
            <person name="Traeger S."/>
            <person name="Wang M."/>
            <person name="Zifcakova L."/>
            <person name="Wipf D."/>
            <person name="Zambonelli A."/>
            <person name="Paolocci F."/>
            <person name="Nowrousian M."/>
            <person name="Ottonello S."/>
            <person name="Baldrian P."/>
            <person name="Spatafora J.W."/>
            <person name="Henrissat B."/>
            <person name="Nagy L.G."/>
            <person name="Aury J.M."/>
            <person name="Wincker P."/>
            <person name="Grigoriev I.V."/>
            <person name="Bonfante P."/>
            <person name="Martin F.M."/>
        </authorList>
    </citation>
    <scope>NUCLEOTIDE SEQUENCE [LARGE SCALE GENOMIC DNA]</scope>
    <source>
        <strain evidence="2 3">120613-1</strain>
    </source>
</reference>
<protein>
    <submittedName>
        <fullName evidence="2">Uncharacterized protein</fullName>
    </submittedName>
</protein>
<keyword evidence="3" id="KW-1185">Reference proteome</keyword>
<evidence type="ECO:0000313" key="3">
    <source>
        <dbReference type="Proteomes" id="UP000276215"/>
    </source>
</evidence>
<evidence type="ECO:0000313" key="2">
    <source>
        <dbReference type="EMBL" id="RPB01616.1"/>
    </source>
</evidence>
<feature type="compositionally biased region" description="Polar residues" evidence="1">
    <location>
        <begin position="74"/>
        <end position="83"/>
    </location>
</feature>
<proteinExistence type="predicted"/>
<feature type="compositionally biased region" description="Basic residues" evidence="1">
    <location>
        <begin position="1"/>
        <end position="10"/>
    </location>
</feature>
<gene>
    <name evidence="2" type="ORF">L873DRAFT_1675819</name>
</gene>
<feature type="compositionally biased region" description="Polar residues" evidence="1">
    <location>
        <begin position="18"/>
        <end position="37"/>
    </location>
</feature>
<dbReference type="EMBL" id="ML120372">
    <property type="protein sequence ID" value="RPB01616.1"/>
    <property type="molecule type" value="Genomic_DNA"/>
</dbReference>
<sequence length="226" mass="24817">MGTAVARHRKPVPEPRANSDTPPTTPLSLSKISTSGADKQPLQYAGPVGPWFPSSPTSSDDDKNSPLPPPTELQGLSATKPNTYCISDDITRRPSVAHRHKFNPEHEVSCISDDMQNGSLCGEELALPPEFFGGRQVPCLSNDLAKAYKGLGEEGEEELLAQMEKEERSRTMERERVCLGDELAERHTDRSGLIPVIEEEECETPAHTHMYTAGIPVMVEEADARR</sequence>
<dbReference type="OrthoDB" id="5397778at2759"/>